<accession>A0A0B6Y6W4</accession>
<feature type="compositionally biased region" description="Basic and acidic residues" evidence="1">
    <location>
        <begin position="68"/>
        <end position="86"/>
    </location>
</feature>
<feature type="compositionally biased region" description="Basic and acidic residues" evidence="1">
    <location>
        <begin position="17"/>
        <end position="38"/>
    </location>
</feature>
<name>A0A0B6Y6W4_9EUPU</name>
<feature type="compositionally biased region" description="Low complexity" evidence="1">
    <location>
        <begin position="43"/>
        <end position="54"/>
    </location>
</feature>
<proteinExistence type="predicted"/>
<evidence type="ECO:0000256" key="1">
    <source>
        <dbReference type="SAM" id="MobiDB-lite"/>
    </source>
</evidence>
<feature type="compositionally biased region" description="Basic residues" evidence="1">
    <location>
        <begin position="87"/>
        <end position="97"/>
    </location>
</feature>
<dbReference type="AlphaFoldDB" id="A0A0B6Y6W4"/>
<dbReference type="EMBL" id="HACG01005207">
    <property type="protein sequence ID" value="CEK52072.1"/>
    <property type="molecule type" value="Transcribed_RNA"/>
</dbReference>
<organism evidence="2">
    <name type="scientific">Arion vulgaris</name>
    <dbReference type="NCBI Taxonomy" id="1028688"/>
    <lineage>
        <taxon>Eukaryota</taxon>
        <taxon>Metazoa</taxon>
        <taxon>Spiralia</taxon>
        <taxon>Lophotrochozoa</taxon>
        <taxon>Mollusca</taxon>
        <taxon>Gastropoda</taxon>
        <taxon>Heterobranchia</taxon>
        <taxon>Euthyneura</taxon>
        <taxon>Panpulmonata</taxon>
        <taxon>Eupulmonata</taxon>
        <taxon>Stylommatophora</taxon>
        <taxon>Helicina</taxon>
        <taxon>Arionoidea</taxon>
        <taxon>Arionidae</taxon>
        <taxon>Arion</taxon>
    </lineage>
</organism>
<gene>
    <name evidence="2" type="primary">ORF15398</name>
</gene>
<sequence>MTGKLDGHFIRQCFYDKEDNDDDNSHGYHRLEHTEETKLMTTSNIDSSNIHNSSFKPINSYQGLDSRWQQRSDKKQKSYTDVDSKGKRLSRKLRRKEVRKRIGHAIHSTWKWVKRGAVATAPNLS</sequence>
<protein>
    <submittedName>
        <fullName evidence="2">Uncharacterized protein</fullName>
    </submittedName>
</protein>
<feature type="compositionally biased region" description="Polar residues" evidence="1">
    <location>
        <begin position="55"/>
        <end position="67"/>
    </location>
</feature>
<feature type="non-terminal residue" evidence="2">
    <location>
        <position position="125"/>
    </location>
</feature>
<reference evidence="2" key="1">
    <citation type="submission" date="2014-12" db="EMBL/GenBank/DDBJ databases">
        <title>Insight into the proteome of Arion vulgaris.</title>
        <authorList>
            <person name="Aradska J."/>
            <person name="Bulat T."/>
            <person name="Smidak R."/>
            <person name="Sarate P."/>
            <person name="Gangsoo J."/>
            <person name="Sialana F."/>
            <person name="Bilban M."/>
            <person name="Lubec G."/>
        </authorList>
    </citation>
    <scope>NUCLEOTIDE SEQUENCE</scope>
    <source>
        <tissue evidence="2">Skin</tissue>
    </source>
</reference>
<evidence type="ECO:0000313" key="2">
    <source>
        <dbReference type="EMBL" id="CEK52072.1"/>
    </source>
</evidence>
<feature type="region of interest" description="Disordered" evidence="1">
    <location>
        <begin position="17"/>
        <end position="97"/>
    </location>
</feature>